<gene>
    <name evidence="3" type="primary">brat</name>
    <name evidence="3" type="ORF">AWC38_SpisGene15865</name>
</gene>
<proteinExistence type="predicted"/>
<dbReference type="SUPFAM" id="SSF63825">
    <property type="entry name" value="YWTD domain"/>
    <property type="match status" value="1"/>
</dbReference>
<dbReference type="GO" id="GO:0008270">
    <property type="term" value="F:zinc ion binding"/>
    <property type="evidence" value="ECO:0007669"/>
    <property type="project" value="UniProtKB-KW"/>
</dbReference>
<dbReference type="InterPro" id="IPR011042">
    <property type="entry name" value="6-blade_b-propeller_TolB-like"/>
</dbReference>
<keyword evidence="1" id="KW-0677">Repeat</keyword>
<accession>A0A2B4RRC8</accession>
<dbReference type="PANTHER" id="PTHR24104">
    <property type="entry name" value="E3 UBIQUITIN-PROTEIN LIGASE NHLRC1-RELATED"/>
    <property type="match status" value="1"/>
</dbReference>
<organism evidence="3 4">
    <name type="scientific">Stylophora pistillata</name>
    <name type="common">Smooth cauliflower coral</name>
    <dbReference type="NCBI Taxonomy" id="50429"/>
    <lineage>
        <taxon>Eukaryota</taxon>
        <taxon>Metazoa</taxon>
        <taxon>Cnidaria</taxon>
        <taxon>Anthozoa</taxon>
        <taxon>Hexacorallia</taxon>
        <taxon>Scleractinia</taxon>
        <taxon>Astrocoeniina</taxon>
        <taxon>Pocilloporidae</taxon>
        <taxon>Stylophora</taxon>
    </lineage>
</organism>
<evidence type="ECO:0000256" key="2">
    <source>
        <dbReference type="PROSITE-ProRule" id="PRU00504"/>
    </source>
</evidence>
<name>A0A2B4RRC8_STYPI</name>
<dbReference type="PROSITE" id="PS51125">
    <property type="entry name" value="NHL"/>
    <property type="match status" value="1"/>
</dbReference>
<dbReference type="GO" id="GO:0061630">
    <property type="term" value="F:ubiquitin protein ligase activity"/>
    <property type="evidence" value="ECO:0007669"/>
    <property type="project" value="TreeGrafter"/>
</dbReference>
<dbReference type="EMBL" id="LSMT01000347">
    <property type="protein sequence ID" value="PFX19726.1"/>
    <property type="molecule type" value="Genomic_DNA"/>
</dbReference>
<reference evidence="4" key="1">
    <citation type="journal article" date="2017" name="bioRxiv">
        <title>Comparative analysis of the genomes of Stylophora pistillata and Acropora digitifera provides evidence for extensive differences between species of corals.</title>
        <authorList>
            <person name="Voolstra C.R."/>
            <person name="Li Y."/>
            <person name="Liew Y.J."/>
            <person name="Baumgarten S."/>
            <person name="Zoccola D."/>
            <person name="Flot J.-F."/>
            <person name="Tambutte S."/>
            <person name="Allemand D."/>
            <person name="Aranda M."/>
        </authorList>
    </citation>
    <scope>NUCLEOTIDE SEQUENCE [LARGE SCALE GENOMIC DNA]</scope>
</reference>
<dbReference type="GO" id="GO:0043161">
    <property type="term" value="P:proteasome-mediated ubiquitin-dependent protein catabolic process"/>
    <property type="evidence" value="ECO:0007669"/>
    <property type="project" value="TreeGrafter"/>
</dbReference>
<evidence type="ECO:0000256" key="1">
    <source>
        <dbReference type="ARBA" id="ARBA00022737"/>
    </source>
</evidence>
<dbReference type="AlphaFoldDB" id="A0A2B4RRC8"/>
<dbReference type="Proteomes" id="UP000225706">
    <property type="component" value="Unassembled WGS sequence"/>
</dbReference>
<protein>
    <submittedName>
        <fullName evidence="3">Brain tumor protein</fullName>
    </submittedName>
</protein>
<feature type="repeat" description="NHL" evidence="2">
    <location>
        <begin position="138"/>
        <end position="181"/>
    </location>
</feature>
<keyword evidence="4" id="KW-1185">Reference proteome</keyword>
<dbReference type="OrthoDB" id="6144802at2759"/>
<dbReference type="InterPro" id="IPR050952">
    <property type="entry name" value="TRIM-NHL_E3_ligases"/>
</dbReference>
<dbReference type="PANTHER" id="PTHR24104:SF25">
    <property type="entry name" value="PROTEIN LIN-41"/>
    <property type="match status" value="1"/>
</dbReference>
<evidence type="ECO:0000313" key="3">
    <source>
        <dbReference type="EMBL" id="PFX19726.1"/>
    </source>
</evidence>
<evidence type="ECO:0000313" key="4">
    <source>
        <dbReference type="Proteomes" id="UP000225706"/>
    </source>
</evidence>
<dbReference type="Gene3D" id="2.120.10.30">
    <property type="entry name" value="TolB, C-terminal domain"/>
    <property type="match status" value="1"/>
</dbReference>
<dbReference type="STRING" id="50429.A0A2B4RRC8"/>
<sequence length="364" mass="41147">MGGELKSPTGEAVTINHPLSVAFLRSGDMVVIHSIEGSTQMSLITDDGQFIRKFSERVIRPSTVFVRNDNDAGHVIVCDKADRKIKVLSQDGAQLLHSFSAPDCDDSPACVFYHRDKFFVSYHIANCIKVFNEEGEFLFNIGCEGSGEGMMDYPCGLVVDTFDNLIVCDNRSNRLQMFTQDGEFLSSFYQEIQSPWGMAISKHGTTGQPHEVKIKVSLDQIDVKKEEKFNQHLVEQISMFMEYNTFSPNGGVGELIEHIRNVHNLLIKALGLGCLEIQVECLTLESLEGFKNDYCSGHLNEMAEKFILTDEVREELDLKDVRFKTTIKREDYLACRKSFLKAVEPFSEVTNPGKYHYLSHVGWD</sequence>
<dbReference type="GO" id="GO:0000209">
    <property type="term" value="P:protein polyubiquitination"/>
    <property type="evidence" value="ECO:0007669"/>
    <property type="project" value="TreeGrafter"/>
</dbReference>
<comment type="caution">
    <text evidence="3">The sequence shown here is derived from an EMBL/GenBank/DDBJ whole genome shotgun (WGS) entry which is preliminary data.</text>
</comment>
<dbReference type="InterPro" id="IPR001258">
    <property type="entry name" value="NHL_repeat"/>
</dbReference>